<evidence type="ECO:0000256" key="8">
    <source>
        <dbReference type="ARBA" id="ARBA00022729"/>
    </source>
</evidence>
<dbReference type="GeneID" id="105053162"/>
<evidence type="ECO:0000256" key="19">
    <source>
        <dbReference type="SAM" id="MobiDB-lite"/>
    </source>
</evidence>
<evidence type="ECO:0000313" key="24">
    <source>
        <dbReference type="RefSeq" id="XP_010932521.2"/>
    </source>
</evidence>
<dbReference type="InterPro" id="IPR011009">
    <property type="entry name" value="Kinase-like_dom_sf"/>
</dbReference>
<dbReference type="PANTHER" id="PTHR47986">
    <property type="entry name" value="OSJNBA0070M12.3 PROTEIN"/>
    <property type="match status" value="1"/>
</dbReference>
<evidence type="ECO:0000256" key="15">
    <source>
        <dbReference type="ARBA" id="ARBA00023157"/>
    </source>
</evidence>
<evidence type="ECO:0000256" key="6">
    <source>
        <dbReference type="ARBA" id="ARBA00022679"/>
    </source>
</evidence>
<dbReference type="InterPro" id="IPR017441">
    <property type="entry name" value="Protein_kinase_ATP_BS"/>
</dbReference>
<protein>
    <submittedName>
        <fullName evidence="24">LOW QUALITY PROTEIN: receptor protein kinase TMK1-like</fullName>
    </submittedName>
</protein>
<organism evidence="23 24">
    <name type="scientific">Elaeis guineensis var. tenera</name>
    <name type="common">Oil palm</name>
    <dbReference type="NCBI Taxonomy" id="51953"/>
    <lineage>
        <taxon>Eukaryota</taxon>
        <taxon>Viridiplantae</taxon>
        <taxon>Streptophyta</taxon>
        <taxon>Embryophyta</taxon>
        <taxon>Tracheophyta</taxon>
        <taxon>Spermatophyta</taxon>
        <taxon>Magnoliopsida</taxon>
        <taxon>Liliopsida</taxon>
        <taxon>Arecaceae</taxon>
        <taxon>Arecoideae</taxon>
        <taxon>Cocoseae</taxon>
        <taxon>Elaeidinae</taxon>
        <taxon>Elaeis</taxon>
    </lineage>
</organism>
<dbReference type="InterPro" id="IPR052422">
    <property type="entry name" value="Auxin_Ser/Thr_Kinase"/>
</dbReference>
<feature type="transmembrane region" description="Helical" evidence="20">
    <location>
        <begin position="491"/>
        <end position="514"/>
    </location>
</feature>
<feature type="region of interest" description="Disordered" evidence="19">
    <location>
        <begin position="900"/>
        <end position="921"/>
    </location>
</feature>
<feature type="region of interest" description="Disordered" evidence="19">
    <location>
        <begin position="456"/>
        <end position="484"/>
    </location>
</feature>
<dbReference type="OrthoDB" id="1607253at2759"/>
<dbReference type="InterPro" id="IPR001245">
    <property type="entry name" value="Ser-Thr/Tyr_kinase_cat_dom"/>
</dbReference>
<evidence type="ECO:0000256" key="10">
    <source>
        <dbReference type="ARBA" id="ARBA00022741"/>
    </source>
</evidence>
<evidence type="ECO:0000256" key="4">
    <source>
        <dbReference type="ARBA" id="ARBA00022527"/>
    </source>
</evidence>
<dbReference type="InParanoid" id="A0A6I9S325"/>
<dbReference type="KEGG" id="egu:105053162"/>
<dbReference type="InterPro" id="IPR032675">
    <property type="entry name" value="LRR_dom_sf"/>
</dbReference>
<dbReference type="Pfam" id="PF07714">
    <property type="entry name" value="PK_Tyr_Ser-Thr"/>
    <property type="match status" value="1"/>
</dbReference>
<dbReference type="CDD" id="cd14066">
    <property type="entry name" value="STKc_IRAK"/>
    <property type="match status" value="1"/>
</dbReference>
<feature type="binding site" evidence="18">
    <location>
        <position position="611"/>
    </location>
    <ligand>
        <name>ATP</name>
        <dbReference type="ChEBI" id="CHEBI:30616"/>
    </ligand>
</feature>
<dbReference type="Gene3D" id="3.30.200.20">
    <property type="entry name" value="Phosphorylase Kinase, domain 1"/>
    <property type="match status" value="1"/>
</dbReference>
<dbReference type="FunFam" id="1.10.510.10:FF:000468">
    <property type="entry name" value="PTI1-like tyrosine-protein kinase 3"/>
    <property type="match status" value="1"/>
</dbReference>
<evidence type="ECO:0000256" key="14">
    <source>
        <dbReference type="ARBA" id="ARBA00023136"/>
    </source>
</evidence>
<gene>
    <name evidence="24" type="primary">LOC105053162</name>
</gene>
<name>A0A6I9S325_ELAGV</name>
<comment type="similarity">
    <text evidence="2">Belongs to the protein kinase superfamily. Ser/Thr protein kinase family.</text>
</comment>
<keyword evidence="10 18" id="KW-0547">Nucleotide-binding</keyword>
<keyword evidence="11" id="KW-0418">Kinase</keyword>
<dbReference type="PROSITE" id="PS00107">
    <property type="entry name" value="PROTEIN_KINASE_ATP"/>
    <property type="match status" value="1"/>
</dbReference>
<dbReference type="FunFam" id="3.80.10.10:FF:000129">
    <property type="entry name" value="Leucine-rich repeat receptor-like kinase"/>
    <property type="match status" value="1"/>
</dbReference>
<keyword evidence="8 21" id="KW-0732">Signal</keyword>
<keyword evidence="12 18" id="KW-0067">ATP-binding</keyword>
<dbReference type="InterPro" id="IPR000719">
    <property type="entry name" value="Prot_kinase_dom"/>
</dbReference>
<evidence type="ECO:0000256" key="13">
    <source>
        <dbReference type="ARBA" id="ARBA00022989"/>
    </source>
</evidence>
<dbReference type="PROSITE" id="PS00108">
    <property type="entry name" value="PROTEIN_KINASE_ST"/>
    <property type="match status" value="1"/>
</dbReference>
<dbReference type="SUPFAM" id="SSF52058">
    <property type="entry name" value="L domain-like"/>
    <property type="match status" value="1"/>
</dbReference>
<comment type="subcellular location">
    <subcellularLocation>
        <location evidence="1">Cell membrane</location>
        <topology evidence="1">Single-pass membrane protein</topology>
    </subcellularLocation>
</comment>
<dbReference type="RefSeq" id="XP_010932521.2">
    <property type="nucleotide sequence ID" value="XM_010934219.3"/>
</dbReference>
<evidence type="ECO:0000256" key="16">
    <source>
        <dbReference type="ARBA" id="ARBA00023170"/>
    </source>
</evidence>
<evidence type="ECO:0000313" key="23">
    <source>
        <dbReference type="Proteomes" id="UP000504607"/>
    </source>
</evidence>
<keyword evidence="15" id="KW-1015">Disulfide bond</keyword>
<dbReference type="InterPro" id="IPR013210">
    <property type="entry name" value="LRR_N_plant-typ"/>
</dbReference>
<dbReference type="SUPFAM" id="SSF56112">
    <property type="entry name" value="Protein kinase-like (PK-like)"/>
    <property type="match status" value="1"/>
</dbReference>
<dbReference type="SMART" id="SM00369">
    <property type="entry name" value="LRR_TYP"/>
    <property type="match status" value="4"/>
</dbReference>
<evidence type="ECO:0000256" key="1">
    <source>
        <dbReference type="ARBA" id="ARBA00004162"/>
    </source>
</evidence>
<keyword evidence="9" id="KW-0677">Repeat</keyword>
<dbReference type="FunFam" id="3.80.10.10:FF:000190">
    <property type="entry name" value="Receptor-like kinase TMK4"/>
    <property type="match status" value="1"/>
</dbReference>
<dbReference type="PROSITE" id="PS50011">
    <property type="entry name" value="PROTEIN_KINASE_DOM"/>
    <property type="match status" value="1"/>
</dbReference>
<evidence type="ECO:0000256" key="18">
    <source>
        <dbReference type="PROSITE-ProRule" id="PRU10141"/>
    </source>
</evidence>
<evidence type="ECO:0000256" key="12">
    <source>
        <dbReference type="ARBA" id="ARBA00022840"/>
    </source>
</evidence>
<dbReference type="Proteomes" id="UP000504607">
    <property type="component" value="Chromosome 10"/>
</dbReference>
<evidence type="ECO:0000256" key="20">
    <source>
        <dbReference type="SAM" id="Phobius"/>
    </source>
</evidence>
<evidence type="ECO:0000256" key="3">
    <source>
        <dbReference type="ARBA" id="ARBA00022475"/>
    </source>
</evidence>
<keyword evidence="7 20" id="KW-0812">Transmembrane</keyword>
<dbReference type="GO" id="GO:0005524">
    <property type="term" value="F:ATP binding"/>
    <property type="evidence" value="ECO:0007669"/>
    <property type="project" value="UniProtKB-UniRule"/>
</dbReference>
<keyword evidence="6" id="KW-0808">Transferase</keyword>
<evidence type="ECO:0000256" key="7">
    <source>
        <dbReference type="ARBA" id="ARBA00022692"/>
    </source>
</evidence>
<dbReference type="PROSITE" id="PS51450">
    <property type="entry name" value="LRR"/>
    <property type="match status" value="1"/>
</dbReference>
<evidence type="ECO:0000256" key="11">
    <source>
        <dbReference type="ARBA" id="ARBA00022777"/>
    </source>
</evidence>
<keyword evidence="17" id="KW-0325">Glycoprotein</keyword>
<keyword evidence="5" id="KW-0433">Leucine-rich repeat</keyword>
<dbReference type="Gene3D" id="3.80.10.10">
    <property type="entry name" value="Ribonuclease Inhibitor"/>
    <property type="match status" value="2"/>
</dbReference>
<keyword evidence="13 20" id="KW-1133">Transmembrane helix</keyword>
<dbReference type="GO" id="GO:0004674">
    <property type="term" value="F:protein serine/threonine kinase activity"/>
    <property type="evidence" value="ECO:0007669"/>
    <property type="project" value="UniProtKB-KW"/>
</dbReference>
<keyword evidence="14 20" id="KW-0472">Membrane</keyword>
<reference evidence="24" key="1">
    <citation type="submission" date="2025-08" db="UniProtKB">
        <authorList>
            <consortium name="RefSeq"/>
        </authorList>
    </citation>
    <scope>IDENTIFICATION</scope>
</reference>
<feature type="chain" id="PRO_5026917959" evidence="21">
    <location>
        <begin position="38"/>
        <end position="937"/>
    </location>
</feature>
<dbReference type="Pfam" id="PF00560">
    <property type="entry name" value="LRR_1"/>
    <property type="match status" value="3"/>
</dbReference>
<keyword evidence="16" id="KW-0675">Receptor</keyword>
<dbReference type="GO" id="GO:0005886">
    <property type="term" value="C:plasma membrane"/>
    <property type="evidence" value="ECO:0007669"/>
    <property type="project" value="UniProtKB-SubCell"/>
</dbReference>
<dbReference type="InterPro" id="IPR003591">
    <property type="entry name" value="Leu-rich_rpt_typical-subtyp"/>
</dbReference>
<dbReference type="PANTHER" id="PTHR47986:SF29">
    <property type="entry name" value="RECEPTOR PROTEIN KINASE TMK1"/>
    <property type="match status" value="1"/>
</dbReference>
<dbReference type="Gene3D" id="1.10.510.10">
    <property type="entry name" value="Transferase(Phosphotransferase) domain 1"/>
    <property type="match status" value="1"/>
</dbReference>
<evidence type="ECO:0000256" key="5">
    <source>
        <dbReference type="ARBA" id="ARBA00022614"/>
    </source>
</evidence>
<evidence type="ECO:0000259" key="22">
    <source>
        <dbReference type="PROSITE" id="PS50011"/>
    </source>
</evidence>
<evidence type="ECO:0000256" key="2">
    <source>
        <dbReference type="ARBA" id="ARBA00008684"/>
    </source>
</evidence>
<dbReference type="InterPro" id="IPR008271">
    <property type="entry name" value="Ser/Thr_kinase_AS"/>
</dbReference>
<feature type="compositionally biased region" description="Low complexity" evidence="19">
    <location>
        <begin position="471"/>
        <end position="482"/>
    </location>
</feature>
<evidence type="ECO:0000256" key="21">
    <source>
        <dbReference type="SAM" id="SignalP"/>
    </source>
</evidence>
<evidence type="ECO:0000256" key="9">
    <source>
        <dbReference type="ARBA" id="ARBA00022737"/>
    </source>
</evidence>
<accession>A0A6I9S325</accession>
<dbReference type="SMART" id="SM00220">
    <property type="entry name" value="S_TKc"/>
    <property type="match status" value="1"/>
</dbReference>
<evidence type="ECO:0000256" key="17">
    <source>
        <dbReference type="ARBA" id="ARBA00023180"/>
    </source>
</evidence>
<keyword evidence="3" id="KW-1003">Cell membrane</keyword>
<feature type="domain" description="Protein kinase" evidence="22">
    <location>
        <begin position="583"/>
        <end position="862"/>
    </location>
</feature>
<keyword evidence="4" id="KW-0723">Serine/threonine-protein kinase</keyword>
<dbReference type="FunFam" id="3.30.200.20:FF:000039">
    <property type="entry name" value="receptor-like protein kinase FERONIA"/>
    <property type="match status" value="1"/>
</dbReference>
<dbReference type="InterPro" id="IPR001611">
    <property type="entry name" value="Leu-rich_rpt"/>
</dbReference>
<dbReference type="AlphaFoldDB" id="A0A6I9S325"/>
<sequence length="937" mass="102094">MEKKAHFPHRRRRRRPHDLLLLVAVVILFSTTLPAAAQLAAGDAAAVRTLARSLDPAGKLGWSDSSDPCTAWDGVRCSGDRVVAILVSNRDLSGVLPPDFRNLTALTRLELMSNHLSGPLPSLTGLATLETLFLANNNFSSIPGDFFSGLFSLTNVYLDGNPFAGWNIPPSLGDASGLVNFSANNANLTGTIPDFLGAFPSFYHLALAFNYLEGPLPSAFSGSPLSSLWLNNQKGSRRLSGSIDVVQNMTNLRDLYLQSNSFSGPIPDLSRLEKLRDLNLRDNQLTGPVPSSLTSLGSLANVTLTNNLLQGPVPVFPKTVKKVDLDPRTERFCVDQVGVDCDPRVKVLLSIAKSFGYPIYLANNWRGNDPCQGFAGITCDPSGNITLVVLQKLGLNGTISQDFQLLPKLQKLLLSGNNLTGTIPSELTNLKYLQVLDVSHNALWGKVPTFGGNVSVNTDGNPDIGKDGPPGLDSSNSGNADDGGSKKATGVIVGSIVTVLCGALLAGILGFCYCKRKKQRKVQRANNVVKYHQDSGSDIKMMKATIEGSATGSSGLTSIESDIAEPRSMVVSIQLLREVTNNFSEDNILGYGGFGKVYKGEFHDGSMIAVKRMDAAAMGSKGLHDFKKEISVLTSVRHRHLVSLLGYCLEENERILIYEYMPQGALSHHLFDWMKVGLKPLEWKTRLTIALDVARGVEYLHSLANRCFIHRDLKPSNILLGDNMRAKVADFGLVRLVHEGNHSIETKLAGTFGYLAPEYAVLGRLTTKADVFSFGVILMELITGRKAIERTQPEESMHLVTWFRTMHRNEENFQKAIDPNIIVDEEIVKTIKTVADLSCHCTVRDPYRRPDMGYVVNVLSSLAGIWKPSDGELEDGYGIDLEGPSPQVLKKWLEYADSSQMDGTASSSYIPSTGTYQSSIPRRSLDISESFTSGDSK</sequence>
<keyword evidence="23" id="KW-1185">Reference proteome</keyword>
<proteinExistence type="inferred from homology"/>
<feature type="signal peptide" evidence="21">
    <location>
        <begin position="1"/>
        <end position="37"/>
    </location>
</feature>
<dbReference type="Pfam" id="PF08263">
    <property type="entry name" value="LRRNT_2"/>
    <property type="match status" value="2"/>
</dbReference>